<evidence type="ECO:0000256" key="4">
    <source>
        <dbReference type="ARBA" id="ARBA00022679"/>
    </source>
</evidence>
<dbReference type="Pfam" id="PF01590">
    <property type="entry name" value="GAF"/>
    <property type="match status" value="1"/>
</dbReference>
<feature type="transmembrane region" description="Helical" evidence="6">
    <location>
        <begin position="186"/>
        <end position="206"/>
    </location>
</feature>
<evidence type="ECO:0000259" key="7">
    <source>
        <dbReference type="PROSITE" id="PS50109"/>
    </source>
</evidence>
<dbReference type="InterPro" id="IPR003661">
    <property type="entry name" value="HisK_dim/P_dom"/>
</dbReference>
<keyword evidence="5" id="KW-0418">Kinase</keyword>
<dbReference type="SMART" id="SM00086">
    <property type="entry name" value="PAC"/>
    <property type="match status" value="1"/>
</dbReference>
<dbReference type="SUPFAM" id="SSF55785">
    <property type="entry name" value="PYP-like sensor domain (PAS domain)"/>
    <property type="match status" value="1"/>
</dbReference>
<dbReference type="FunFam" id="3.30.565.10:FF:000006">
    <property type="entry name" value="Sensor histidine kinase WalK"/>
    <property type="match status" value="1"/>
</dbReference>
<dbReference type="PROSITE" id="PS50109">
    <property type="entry name" value="HIS_KIN"/>
    <property type="match status" value="1"/>
</dbReference>
<keyword evidence="4" id="KW-0808">Transferase</keyword>
<dbReference type="SMART" id="SM00388">
    <property type="entry name" value="HisKA"/>
    <property type="match status" value="1"/>
</dbReference>
<dbReference type="Pfam" id="PF00512">
    <property type="entry name" value="HisKA"/>
    <property type="match status" value="1"/>
</dbReference>
<dbReference type="SUPFAM" id="SSF55781">
    <property type="entry name" value="GAF domain-like"/>
    <property type="match status" value="1"/>
</dbReference>
<evidence type="ECO:0000259" key="9">
    <source>
        <dbReference type="PROSITE" id="PS50113"/>
    </source>
</evidence>
<keyword evidence="3" id="KW-0597">Phosphoprotein</keyword>
<feature type="domain" description="PAC" evidence="9">
    <location>
        <begin position="370"/>
        <end position="422"/>
    </location>
</feature>
<keyword evidence="6" id="KW-0472">Membrane</keyword>
<dbReference type="SUPFAM" id="SSF47384">
    <property type="entry name" value="Homodimeric domain of signal transducing histidine kinase"/>
    <property type="match status" value="1"/>
</dbReference>
<dbReference type="PANTHER" id="PTHR43047">
    <property type="entry name" value="TWO-COMPONENT HISTIDINE PROTEIN KINASE"/>
    <property type="match status" value="1"/>
</dbReference>
<keyword evidence="6" id="KW-0812">Transmembrane</keyword>
<dbReference type="NCBIfam" id="TIGR00229">
    <property type="entry name" value="sensory_box"/>
    <property type="match status" value="1"/>
</dbReference>
<accession>A0A7X4Y9P1</accession>
<feature type="transmembrane region" description="Helical" evidence="6">
    <location>
        <begin position="67"/>
        <end position="86"/>
    </location>
</feature>
<dbReference type="SMART" id="SM00387">
    <property type="entry name" value="HATPase_c"/>
    <property type="match status" value="1"/>
</dbReference>
<dbReference type="InterPro" id="IPR013767">
    <property type="entry name" value="PAS_fold"/>
</dbReference>
<dbReference type="InterPro" id="IPR029016">
    <property type="entry name" value="GAF-like_dom_sf"/>
</dbReference>
<sequence length="832" mass="89526">MRIPVPVSRLSWPLDVARARPGGPPRLARVLAMSVPVASMFAVLVGALMLCGWLLAVPNPVANKDGLPSPVDAWGLIAAGGALLLLHAGTARGWRRAVGWSLSAVTFLLGSEVLVRHAEGSGVGLLLTGLSLGMLHVRTRQGWHPARWLALLTATLATWSLIGGLYQEHRFGLAPLHTAEGAGTLLGLPMALALLPLSVGILSVHPERGLMHALLRDDLGGHSARRLLLAALLVVPATGAVRLLGERLGLYGTAAGTSLFVLVTMAAFLAVSFWNANTLSRLDASRRRAEDVLRLSEERFRTSFDGAPTGMALVDLQGRFLHVNAALCELVGYSREELISRSFQDLTVPEDLSVDQENAARMRRGEIDSFQREKHYIRKDGRCIAVIVWGTVVRDPRGRPIHFISQMQDITERKELEQASRFLADVGPRLAASLASQTTLATVATLAVPALADGCVAASLDRNGRLQQVESAAQEPGTAARLKALTTAYGPNPFPPAGIVAFVLRTGESVLLPEVPPEVLEASALDAGHLEQLRLLGLRSVIVVPLRSRERNLGALILATYGSGRRYGPRELAQAEELARRAALALDNARLFERSEQASRMRDEVLRIVAHDLRAPLNVIQLSAGMLERALPSGDGTRRHLDTLQKSVHRANRLIQDLLDVARMEGGVLSVEREPMAVAPLIQEAVEQHRALAEAKSLRLVAHVPEDLPCVLADRERVPQILANLLGNAFKFTPEGGCITLRVQPEAGQVRFLVSDTGPGIPAEDLPHIFERFWQAGPKRKEGAGLGLTIVKGLVMAHGGQVGVETSHGRGSTFSFTLPAVWPAGAQTCAHV</sequence>
<feature type="domain" description="PAS" evidence="8">
    <location>
        <begin position="296"/>
        <end position="366"/>
    </location>
</feature>
<gene>
    <name evidence="10" type="ORF">GTZ93_15485</name>
</gene>
<keyword evidence="11" id="KW-1185">Reference proteome</keyword>
<keyword evidence="6" id="KW-1133">Transmembrane helix</keyword>
<organism evidence="10 11">
    <name type="scientific">Corallococcus exiguus</name>
    <dbReference type="NCBI Taxonomy" id="83462"/>
    <lineage>
        <taxon>Bacteria</taxon>
        <taxon>Pseudomonadati</taxon>
        <taxon>Myxococcota</taxon>
        <taxon>Myxococcia</taxon>
        <taxon>Myxococcales</taxon>
        <taxon>Cystobacterineae</taxon>
        <taxon>Myxococcaceae</taxon>
        <taxon>Corallococcus</taxon>
    </lineage>
</organism>
<dbReference type="Gene3D" id="1.10.287.130">
    <property type="match status" value="1"/>
</dbReference>
<dbReference type="RefSeq" id="WP_139917618.1">
    <property type="nucleotide sequence ID" value="NZ_CBCSLE010000112.1"/>
</dbReference>
<evidence type="ECO:0000256" key="1">
    <source>
        <dbReference type="ARBA" id="ARBA00000085"/>
    </source>
</evidence>
<dbReference type="InterPro" id="IPR036890">
    <property type="entry name" value="HATPase_C_sf"/>
</dbReference>
<feature type="transmembrane region" description="Helical" evidence="6">
    <location>
        <begin position="149"/>
        <end position="166"/>
    </location>
</feature>
<dbReference type="GO" id="GO:0009927">
    <property type="term" value="F:histidine phosphotransfer kinase activity"/>
    <property type="evidence" value="ECO:0007669"/>
    <property type="project" value="TreeGrafter"/>
</dbReference>
<dbReference type="InterPro" id="IPR036097">
    <property type="entry name" value="HisK_dim/P_sf"/>
</dbReference>
<dbReference type="Gene3D" id="3.30.450.20">
    <property type="entry name" value="PAS domain"/>
    <property type="match status" value="1"/>
</dbReference>
<dbReference type="GO" id="GO:0005886">
    <property type="term" value="C:plasma membrane"/>
    <property type="evidence" value="ECO:0007669"/>
    <property type="project" value="TreeGrafter"/>
</dbReference>
<feature type="transmembrane region" description="Helical" evidence="6">
    <location>
        <begin position="251"/>
        <end position="276"/>
    </location>
</feature>
<evidence type="ECO:0000256" key="2">
    <source>
        <dbReference type="ARBA" id="ARBA00012438"/>
    </source>
</evidence>
<dbReference type="EC" id="2.7.13.3" evidence="2"/>
<evidence type="ECO:0000313" key="10">
    <source>
        <dbReference type="EMBL" id="NBC41230.1"/>
    </source>
</evidence>
<dbReference type="SMART" id="SM00065">
    <property type="entry name" value="GAF"/>
    <property type="match status" value="1"/>
</dbReference>
<feature type="domain" description="Histidine kinase" evidence="7">
    <location>
        <begin position="608"/>
        <end position="822"/>
    </location>
</feature>
<feature type="transmembrane region" description="Helical" evidence="6">
    <location>
        <begin position="30"/>
        <end position="55"/>
    </location>
</feature>
<dbReference type="SUPFAM" id="SSF55874">
    <property type="entry name" value="ATPase domain of HSP90 chaperone/DNA topoisomerase II/histidine kinase"/>
    <property type="match status" value="1"/>
</dbReference>
<protein>
    <recommendedName>
        <fullName evidence="2">histidine kinase</fullName>
        <ecNumber evidence="2">2.7.13.3</ecNumber>
    </recommendedName>
</protein>
<dbReference type="InterPro" id="IPR000014">
    <property type="entry name" value="PAS"/>
</dbReference>
<dbReference type="GO" id="GO:0000155">
    <property type="term" value="F:phosphorelay sensor kinase activity"/>
    <property type="evidence" value="ECO:0007669"/>
    <property type="project" value="InterPro"/>
</dbReference>
<dbReference type="PANTHER" id="PTHR43047:SF72">
    <property type="entry name" value="OSMOSENSING HISTIDINE PROTEIN KINASE SLN1"/>
    <property type="match status" value="1"/>
</dbReference>
<dbReference type="Gene3D" id="3.30.565.10">
    <property type="entry name" value="Histidine kinase-like ATPase, C-terminal domain"/>
    <property type="match status" value="1"/>
</dbReference>
<dbReference type="EMBL" id="JAAAPK010000003">
    <property type="protein sequence ID" value="NBC41230.1"/>
    <property type="molecule type" value="Genomic_DNA"/>
</dbReference>
<dbReference type="SMART" id="SM00091">
    <property type="entry name" value="PAS"/>
    <property type="match status" value="1"/>
</dbReference>
<proteinExistence type="predicted"/>
<dbReference type="Pfam" id="PF02518">
    <property type="entry name" value="HATPase_c"/>
    <property type="match status" value="1"/>
</dbReference>
<dbReference type="CDD" id="cd00130">
    <property type="entry name" value="PAS"/>
    <property type="match status" value="1"/>
</dbReference>
<comment type="catalytic activity">
    <reaction evidence="1">
        <text>ATP + protein L-histidine = ADP + protein N-phospho-L-histidine.</text>
        <dbReference type="EC" id="2.7.13.3"/>
    </reaction>
</comment>
<dbReference type="InterPro" id="IPR035965">
    <property type="entry name" value="PAS-like_dom_sf"/>
</dbReference>
<evidence type="ECO:0000313" key="11">
    <source>
        <dbReference type="Proteomes" id="UP000537825"/>
    </source>
</evidence>
<dbReference type="CDD" id="cd00082">
    <property type="entry name" value="HisKA"/>
    <property type="match status" value="1"/>
</dbReference>
<evidence type="ECO:0000259" key="8">
    <source>
        <dbReference type="PROSITE" id="PS50112"/>
    </source>
</evidence>
<comment type="caution">
    <text evidence="10">The sequence shown here is derived from an EMBL/GenBank/DDBJ whole genome shotgun (WGS) entry which is preliminary data.</text>
</comment>
<dbReference type="InterPro" id="IPR003018">
    <property type="entry name" value="GAF"/>
</dbReference>
<dbReference type="PROSITE" id="PS50113">
    <property type="entry name" value="PAC"/>
    <property type="match status" value="1"/>
</dbReference>
<evidence type="ECO:0000256" key="5">
    <source>
        <dbReference type="ARBA" id="ARBA00022777"/>
    </source>
</evidence>
<dbReference type="GO" id="GO:0006355">
    <property type="term" value="P:regulation of DNA-templated transcription"/>
    <property type="evidence" value="ECO:0007669"/>
    <property type="project" value="InterPro"/>
</dbReference>
<dbReference type="Pfam" id="PF00989">
    <property type="entry name" value="PAS"/>
    <property type="match status" value="1"/>
</dbReference>
<dbReference type="InterPro" id="IPR005467">
    <property type="entry name" value="His_kinase_dom"/>
</dbReference>
<evidence type="ECO:0000256" key="3">
    <source>
        <dbReference type="ARBA" id="ARBA00022553"/>
    </source>
</evidence>
<dbReference type="Gene3D" id="3.30.450.40">
    <property type="match status" value="1"/>
</dbReference>
<evidence type="ECO:0000256" key="6">
    <source>
        <dbReference type="SAM" id="Phobius"/>
    </source>
</evidence>
<dbReference type="InterPro" id="IPR003594">
    <property type="entry name" value="HATPase_dom"/>
</dbReference>
<dbReference type="InterPro" id="IPR000700">
    <property type="entry name" value="PAS-assoc_C"/>
</dbReference>
<dbReference type="CDD" id="cd16922">
    <property type="entry name" value="HATPase_EvgS-ArcB-TorS-like"/>
    <property type="match status" value="1"/>
</dbReference>
<dbReference type="InterPro" id="IPR001610">
    <property type="entry name" value="PAC"/>
</dbReference>
<dbReference type="Proteomes" id="UP000537825">
    <property type="component" value="Unassembled WGS sequence"/>
</dbReference>
<dbReference type="AlphaFoldDB" id="A0A7X4Y9P1"/>
<dbReference type="PRINTS" id="PR00344">
    <property type="entry name" value="BCTRLSENSOR"/>
</dbReference>
<dbReference type="PROSITE" id="PS50112">
    <property type="entry name" value="PAS"/>
    <property type="match status" value="1"/>
</dbReference>
<dbReference type="InterPro" id="IPR004358">
    <property type="entry name" value="Sig_transdc_His_kin-like_C"/>
</dbReference>
<reference evidence="10 11" key="1">
    <citation type="submission" date="2020-01" db="EMBL/GenBank/DDBJ databases">
        <title>The draft genome sequence of Corallococcus exiguus DSM 14696.</title>
        <authorList>
            <person name="Zhang X."/>
            <person name="Zhu H."/>
        </authorList>
    </citation>
    <scope>NUCLEOTIDE SEQUENCE [LARGE SCALE GENOMIC DNA]</scope>
    <source>
        <strain evidence="10 11">DSM 14696</strain>
    </source>
</reference>
<name>A0A7X4Y9P1_9BACT</name>